<dbReference type="HOGENOM" id="CLU_992758_0_0_5"/>
<dbReference type="KEGG" id="bja:blr6815"/>
<evidence type="ECO:0000313" key="2">
    <source>
        <dbReference type="Proteomes" id="UP000002526"/>
    </source>
</evidence>
<dbReference type="eggNOG" id="ENOG5031G4Y">
    <property type="taxonomic scope" value="Bacteria"/>
</dbReference>
<dbReference type="EnsemblBacteria" id="BAC52080">
    <property type="protein sequence ID" value="BAC52080"/>
    <property type="gene ID" value="BAC52080"/>
</dbReference>
<dbReference type="Proteomes" id="UP000002526">
    <property type="component" value="Chromosome"/>
</dbReference>
<accession>Q89F86</accession>
<proteinExistence type="predicted"/>
<evidence type="ECO:0000313" key="1">
    <source>
        <dbReference type="EMBL" id="BAC52080.1"/>
    </source>
</evidence>
<dbReference type="InParanoid" id="Q89F86"/>
<organism evidence="1 2">
    <name type="scientific">Bradyrhizobium diazoefficiens (strain JCM 10833 / BCRC 13528 / IAM 13628 / NBRC 14792 / USDA 110)</name>
    <dbReference type="NCBI Taxonomy" id="224911"/>
    <lineage>
        <taxon>Bacteria</taxon>
        <taxon>Pseudomonadati</taxon>
        <taxon>Pseudomonadota</taxon>
        <taxon>Alphaproteobacteria</taxon>
        <taxon>Hyphomicrobiales</taxon>
        <taxon>Nitrobacteraceae</taxon>
        <taxon>Bradyrhizobium</taxon>
    </lineage>
</organism>
<keyword evidence="2" id="KW-1185">Reference proteome</keyword>
<protein>
    <submittedName>
        <fullName evidence="1">Blr6815 protein</fullName>
    </submittedName>
</protein>
<dbReference type="EMBL" id="BA000040">
    <property type="protein sequence ID" value="BAC52080.1"/>
    <property type="molecule type" value="Genomic_DNA"/>
</dbReference>
<reference evidence="2" key="1">
    <citation type="journal article" date="2002" name="DNA Res.">
        <title>Complete genomic sequence of nitrogen-fixing symbiotic bacterium Bradyrhizobium japonicum USDA110.</title>
        <authorList>
            <person name="Kaneko T."/>
            <person name="Nakamura Y."/>
            <person name="Sato S."/>
            <person name="Minamisawa K."/>
            <person name="Uchiumi T."/>
            <person name="Sasamoto S."/>
            <person name="Watanabe A."/>
            <person name="Idesawa K."/>
            <person name="Iriguchi M."/>
            <person name="Kawashima K."/>
            <person name="Kohara M."/>
            <person name="Matsumoto M."/>
            <person name="Shimpo S."/>
            <person name="Tsuruoka H."/>
            <person name="Wada T."/>
            <person name="Yamada M."/>
            <person name="Tabata S."/>
        </authorList>
    </citation>
    <scope>NUCLEOTIDE SEQUENCE [LARGE SCALE GENOMIC DNA]</scope>
    <source>
        <strain evidence="2">JCM 10833 / BCRC 13528 / IAM 13628 / NBRC 14792 / USDA 110</strain>
    </source>
</reference>
<sequence length="280" mass="30835">MAWRQRLDGEDVEAGMGDVARAQRIAHRVLVDHGAARGVDQDAAWAHHPDALARQETLGLVVEEQMQRYDVAVRKELLQRDEFDARMRLRRSVPGDHLHAAAKRHARGFRRDAAEADQAERLAGELQRIATQPIALAHAAIHLSEALCRGPHQGDRAFGDGGVAIALDGVNRDAALAQLLRIHVAARAGAEEDDVLQGRTFRGNRRRHRGMVDDHDLNTVKKAWQVVGSDRGVAVDADRKAVPAQQFLGHRGKGVIGIDEESAHGPVFPVQFKIPYCILI</sequence>
<dbReference type="AlphaFoldDB" id="Q89F86"/>
<gene>
    <name evidence="1" type="ordered locus">blr6815</name>
</gene>
<name>Q89F86_BRADU</name>